<dbReference type="Gene3D" id="3.40.50.300">
    <property type="entry name" value="P-loop containing nucleotide triphosphate hydrolases"/>
    <property type="match status" value="1"/>
</dbReference>
<accession>A0A815PWL3</accession>
<evidence type="ECO:0000313" key="2">
    <source>
        <dbReference type="EMBL" id="CAF1455345.1"/>
    </source>
</evidence>
<dbReference type="EMBL" id="CAJNOR010002854">
    <property type="protein sequence ID" value="CAF1348991.1"/>
    <property type="molecule type" value="Genomic_DNA"/>
</dbReference>
<keyword evidence="3" id="KW-1185">Reference proteome</keyword>
<dbReference type="AlphaFoldDB" id="A0A815PWL3"/>
<organism evidence="2 4">
    <name type="scientific">Adineta ricciae</name>
    <name type="common">Rotifer</name>
    <dbReference type="NCBI Taxonomy" id="249248"/>
    <lineage>
        <taxon>Eukaryota</taxon>
        <taxon>Metazoa</taxon>
        <taxon>Spiralia</taxon>
        <taxon>Gnathifera</taxon>
        <taxon>Rotifera</taxon>
        <taxon>Eurotatoria</taxon>
        <taxon>Bdelloidea</taxon>
        <taxon>Adinetida</taxon>
        <taxon>Adinetidae</taxon>
        <taxon>Adineta</taxon>
    </lineage>
</organism>
<dbReference type="PANTHER" id="PTHR36451">
    <property type="entry name" value="PAPS-DEPENDENT SULFOTRANSFERASE STF3"/>
    <property type="match status" value="1"/>
</dbReference>
<name>A0A815PWL3_ADIRI</name>
<dbReference type="SUPFAM" id="SSF52540">
    <property type="entry name" value="P-loop containing nucleoside triphosphate hydrolases"/>
    <property type="match status" value="1"/>
</dbReference>
<dbReference type="Proteomes" id="UP000663828">
    <property type="component" value="Unassembled WGS sequence"/>
</dbReference>
<dbReference type="InterPro" id="IPR052736">
    <property type="entry name" value="Stf3_sulfotransferase"/>
</dbReference>
<dbReference type="PANTHER" id="PTHR36451:SF1">
    <property type="entry name" value="OMEGA-HYDROXY-BETA-DIHYDROMENAQUINONE-9 SULFOTRANSFERASE STF3"/>
    <property type="match status" value="1"/>
</dbReference>
<comment type="caution">
    <text evidence="2">The sequence shown here is derived from an EMBL/GenBank/DDBJ whole genome shotgun (WGS) entry which is preliminary data.</text>
</comment>
<evidence type="ECO:0000313" key="4">
    <source>
        <dbReference type="Proteomes" id="UP000663852"/>
    </source>
</evidence>
<dbReference type="EMBL" id="CAJNOJ010000457">
    <property type="protein sequence ID" value="CAF1455345.1"/>
    <property type="molecule type" value="Genomic_DNA"/>
</dbReference>
<sequence length="415" mass="48470">MTEKFIQTAKEEISLLDDITLNENDLTEEAKALFTYHTDILNAFEGYRLRILQDKNLSSRSRHRLFSMLNINHINSKQVLNYMAENKELISRNLPLIGPVVICGLPRSGSTLLYNLLACDPHCHAPLYTDMRIEPTPPVSLTNHTEHERRKALLRPFLTLYTDKVNGTKDNFVSSHPMFNVEEDYAILYHAGFMVVQMAMLVNNQSKFSDFLSSEMKKDFIYNYHELFLRMLNSVNEPSSHWLLKAPVHSFYLDTLLQHYPNAALIMTHRYMKEVLPSFCRMMVNFEKVFSIEPNSTDARDALIAQYTQLIDKMVECLLEFRSTHPERNVFDVKYNDLMKQPIDTVHRIYDHFGLKWSNEFEIAMQSWLQDNPQGKQGRHSYSLDDFGFKQEDIDVRYANYDDLFLRSSSSGTTQ</sequence>
<gene>
    <name evidence="2" type="ORF">EDS130_LOCUS39794</name>
    <name evidence="1" type="ORF">XAT740_LOCUS31378</name>
</gene>
<evidence type="ECO:0000313" key="1">
    <source>
        <dbReference type="EMBL" id="CAF1348991.1"/>
    </source>
</evidence>
<dbReference type="Proteomes" id="UP000663852">
    <property type="component" value="Unassembled WGS sequence"/>
</dbReference>
<dbReference type="OrthoDB" id="10019515at2759"/>
<dbReference type="Pfam" id="PF13469">
    <property type="entry name" value="Sulfotransfer_3"/>
    <property type="match status" value="1"/>
</dbReference>
<reference evidence="2" key="1">
    <citation type="submission" date="2021-02" db="EMBL/GenBank/DDBJ databases">
        <authorList>
            <person name="Nowell W R."/>
        </authorList>
    </citation>
    <scope>NUCLEOTIDE SEQUENCE</scope>
</reference>
<evidence type="ECO:0008006" key="5">
    <source>
        <dbReference type="Google" id="ProtNLM"/>
    </source>
</evidence>
<evidence type="ECO:0000313" key="3">
    <source>
        <dbReference type="Proteomes" id="UP000663828"/>
    </source>
</evidence>
<dbReference type="InterPro" id="IPR027417">
    <property type="entry name" value="P-loop_NTPase"/>
</dbReference>
<proteinExistence type="predicted"/>
<protein>
    <recommendedName>
        <fullName evidence="5">Sulfotransferase</fullName>
    </recommendedName>
</protein>